<evidence type="ECO:0000256" key="1">
    <source>
        <dbReference type="SAM" id="MobiDB-lite"/>
    </source>
</evidence>
<dbReference type="GO" id="GO:0005737">
    <property type="term" value="C:cytoplasm"/>
    <property type="evidence" value="ECO:0007669"/>
    <property type="project" value="InterPro"/>
</dbReference>
<dbReference type="PANTHER" id="PTHR14731">
    <property type="entry name" value="BRAIN AND ACUTE LEUKEMIA CYTOPLASMIC PROTEIN"/>
    <property type="match status" value="1"/>
</dbReference>
<evidence type="ECO:0000313" key="2">
    <source>
        <dbReference type="EMBL" id="AFP11840.1"/>
    </source>
</evidence>
<protein>
    <submittedName>
        <fullName evidence="2">Brain and acute leukemia cytoplasmic protein-like protein</fullName>
    </submittedName>
</protein>
<feature type="region of interest" description="Disordered" evidence="1">
    <location>
        <begin position="26"/>
        <end position="154"/>
    </location>
</feature>
<feature type="compositionally biased region" description="Polar residues" evidence="1">
    <location>
        <begin position="91"/>
        <end position="109"/>
    </location>
</feature>
<name>V9LH36_CALMI</name>
<dbReference type="AlphaFoldDB" id="V9LH36"/>
<dbReference type="EMBL" id="JW879323">
    <property type="protein sequence ID" value="AFP11840.1"/>
    <property type="molecule type" value="mRNA"/>
</dbReference>
<feature type="compositionally biased region" description="Low complexity" evidence="1">
    <location>
        <begin position="42"/>
        <end position="53"/>
    </location>
</feature>
<organism evidence="2">
    <name type="scientific">Callorhinchus milii</name>
    <name type="common">Ghost shark</name>
    <dbReference type="NCBI Taxonomy" id="7868"/>
    <lineage>
        <taxon>Eukaryota</taxon>
        <taxon>Metazoa</taxon>
        <taxon>Chordata</taxon>
        <taxon>Craniata</taxon>
        <taxon>Vertebrata</taxon>
        <taxon>Chondrichthyes</taxon>
        <taxon>Holocephali</taxon>
        <taxon>Chimaeriformes</taxon>
        <taxon>Callorhinchidae</taxon>
        <taxon>Callorhinchus</taxon>
    </lineage>
</organism>
<dbReference type="InterPro" id="IPR009728">
    <property type="entry name" value="BAALC"/>
</dbReference>
<feature type="compositionally biased region" description="Polar residues" evidence="1">
    <location>
        <begin position="60"/>
        <end position="82"/>
    </location>
</feature>
<accession>V9LH36</accession>
<proteinExistence type="evidence at transcript level"/>
<reference evidence="2" key="1">
    <citation type="journal article" date="2014" name="Nature">
        <title>Elephant shark genome provides unique insights into gnathostome evolution.</title>
        <authorList>
            <consortium name="International Elephant Shark Genome Sequencing Consortium"/>
            <person name="Venkatesh B."/>
            <person name="Lee A.P."/>
            <person name="Ravi V."/>
            <person name="Maurya A.K."/>
            <person name="Lian M.M."/>
            <person name="Swann J.B."/>
            <person name="Ohta Y."/>
            <person name="Flajnik M.F."/>
            <person name="Sutoh Y."/>
            <person name="Kasahara M."/>
            <person name="Hoon S."/>
            <person name="Gangu V."/>
            <person name="Roy S.W."/>
            <person name="Irimia M."/>
            <person name="Korzh V."/>
            <person name="Kondrychyn I."/>
            <person name="Lim Z.W."/>
            <person name="Tay B.H."/>
            <person name="Tohari S."/>
            <person name="Kong K.W."/>
            <person name="Ho S."/>
            <person name="Lorente-Galdos B."/>
            <person name="Quilez J."/>
            <person name="Marques-Bonet T."/>
            <person name="Raney B.J."/>
            <person name="Ingham P.W."/>
            <person name="Tay A."/>
            <person name="Hillier L.W."/>
            <person name="Minx P."/>
            <person name="Boehm T."/>
            <person name="Wilson R.K."/>
            <person name="Brenner S."/>
            <person name="Warren W.C."/>
        </authorList>
    </citation>
    <scope>NUCLEOTIDE SEQUENCE</scope>
    <source>
        <tissue evidence="2">Brain</tissue>
    </source>
</reference>
<sequence>MGCGGSRADAIEPRYYESWTRETESTWLTNTDTAECPPPALPTQDPQPTTALQRGPRPTAPSTMEEGTQTHTRVTVSSSTCEKVSADKKTSTIGTDTHKVNTQHQTHVPASSKLKKHLFRTDERKLDASRMSAKEASIKGPIDPDRRGMDSYVK</sequence>
<dbReference type="PANTHER" id="PTHR14731:SF0">
    <property type="entry name" value="BRAIN AND ACUTE LEUKEMIA CYTOPLASMIC PROTEIN"/>
    <property type="match status" value="1"/>
</dbReference>
<dbReference type="Pfam" id="PF06989">
    <property type="entry name" value="BAALC_N"/>
    <property type="match status" value="1"/>
</dbReference>
<feature type="compositionally biased region" description="Basic and acidic residues" evidence="1">
    <location>
        <begin position="119"/>
        <end position="154"/>
    </location>
</feature>